<evidence type="ECO:0000313" key="3">
    <source>
        <dbReference type="EMBL" id="EPY51183.1"/>
    </source>
</evidence>
<keyword evidence="2" id="KW-1133">Transmembrane helix</keyword>
<dbReference type="OMA" id="WYFIRAP"/>
<dbReference type="OrthoDB" id="5378269at2759"/>
<keyword evidence="2" id="KW-0812">Transmembrane</keyword>
<feature type="transmembrane region" description="Helical" evidence="2">
    <location>
        <begin position="30"/>
        <end position="50"/>
    </location>
</feature>
<dbReference type="AlphaFoldDB" id="S9VTI0"/>
<gene>
    <name evidence="3" type="ORF">SPOG_02360</name>
</gene>
<feature type="transmembrane region" description="Helical" evidence="2">
    <location>
        <begin position="101"/>
        <end position="130"/>
    </location>
</feature>
<dbReference type="Proteomes" id="UP000015464">
    <property type="component" value="Unassembled WGS sequence"/>
</dbReference>
<dbReference type="EMBL" id="KE546991">
    <property type="protein sequence ID" value="EPY51183.1"/>
    <property type="molecule type" value="Genomic_DNA"/>
</dbReference>
<proteinExistence type="predicted"/>
<evidence type="ECO:0000256" key="1">
    <source>
        <dbReference type="SAM" id="MobiDB-lite"/>
    </source>
</evidence>
<accession>S9VTI0</accession>
<evidence type="ECO:0000256" key="2">
    <source>
        <dbReference type="SAM" id="Phobius"/>
    </source>
</evidence>
<dbReference type="HOGENOM" id="CLU_1086481_0_0_1"/>
<feature type="compositionally biased region" description="Basic residues" evidence="1">
    <location>
        <begin position="240"/>
        <end position="249"/>
    </location>
</feature>
<evidence type="ECO:0000313" key="4">
    <source>
        <dbReference type="Proteomes" id="UP000015464"/>
    </source>
</evidence>
<feature type="compositionally biased region" description="Polar residues" evidence="1">
    <location>
        <begin position="183"/>
        <end position="199"/>
    </location>
</feature>
<sequence length="258" mass="29059">MNQFVLEKFQAISPGFRQKALQWTVNFTKILSGFLYIAFVVLWSITAALFRRVLLPGFFIFRTVSFFIIKAASMLLLIIADPAILMIQSVYWYFIRAPARFILMVGVTLYPLYVLLSWAVFLGILTGFLLHTIFTALDSYVAPSTEEDSQMQDLPIISPFTSSLFNLRSNLEPPCKPADSTKSKVTASNLKKTESSVSLNGKDFKNQSSPQSSEKYDKEDSKVPPVETRIIAEFPIPQPARKRKHRSKKSTGSASINP</sequence>
<organism evidence="3 4">
    <name type="scientific">Schizosaccharomyces cryophilus (strain OY26 / ATCC MYA-4695 / CBS 11777 / NBRC 106824 / NRRL Y48691)</name>
    <name type="common">Fission yeast</name>
    <dbReference type="NCBI Taxonomy" id="653667"/>
    <lineage>
        <taxon>Eukaryota</taxon>
        <taxon>Fungi</taxon>
        <taxon>Dikarya</taxon>
        <taxon>Ascomycota</taxon>
        <taxon>Taphrinomycotina</taxon>
        <taxon>Schizosaccharomycetes</taxon>
        <taxon>Schizosaccharomycetales</taxon>
        <taxon>Schizosaccharomycetaceae</taxon>
        <taxon>Schizosaccharomyces</taxon>
    </lineage>
</organism>
<dbReference type="GeneID" id="25036684"/>
<dbReference type="RefSeq" id="XP_013023756.1">
    <property type="nucleotide sequence ID" value="XM_013168302.1"/>
</dbReference>
<dbReference type="STRING" id="653667.S9VTI0"/>
<name>S9VTI0_SCHCR</name>
<keyword evidence="2" id="KW-0472">Membrane</keyword>
<feature type="region of interest" description="Disordered" evidence="1">
    <location>
        <begin position="173"/>
        <end position="258"/>
    </location>
</feature>
<keyword evidence="4" id="KW-1185">Reference proteome</keyword>
<protein>
    <submittedName>
        <fullName evidence="3">Uncharacterized protein</fullName>
    </submittedName>
</protein>
<reference evidence="3 4" key="1">
    <citation type="journal article" date="2011" name="Science">
        <title>Comparative functional genomics of the fission yeasts.</title>
        <authorList>
            <person name="Rhind N."/>
            <person name="Chen Z."/>
            <person name="Yassour M."/>
            <person name="Thompson D.A."/>
            <person name="Haas B.J."/>
            <person name="Habib N."/>
            <person name="Wapinski I."/>
            <person name="Roy S."/>
            <person name="Lin M.F."/>
            <person name="Heiman D.I."/>
            <person name="Young S.K."/>
            <person name="Furuya K."/>
            <person name="Guo Y."/>
            <person name="Pidoux A."/>
            <person name="Chen H.M."/>
            <person name="Robbertse B."/>
            <person name="Goldberg J.M."/>
            <person name="Aoki K."/>
            <person name="Bayne E.H."/>
            <person name="Berlin A.M."/>
            <person name="Desjardins C.A."/>
            <person name="Dobbs E."/>
            <person name="Dukaj L."/>
            <person name="Fan L."/>
            <person name="FitzGerald M.G."/>
            <person name="French C."/>
            <person name="Gujja S."/>
            <person name="Hansen K."/>
            <person name="Keifenheim D."/>
            <person name="Levin J.Z."/>
            <person name="Mosher R.A."/>
            <person name="Mueller C.A."/>
            <person name="Pfiffner J."/>
            <person name="Priest M."/>
            <person name="Russ C."/>
            <person name="Smialowska A."/>
            <person name="Swoboda P."/>
            <person name="Sykes S.M."/>
            <person name="Vaughn M."/>
            <person name="Vengrova S."/>
            <person name="Yoder R."/>
            <person name="Zeng Q."/>
            <person name="Allshire R."/>
            <person name="Baulcombe D."/>
            <person name="Birren B.W."/>
            <person name="Brown W."/>
            <person name="Ekwall K."/>
            <person name="Kellis M."/>
            <person name="Leatherwood J."/>
            <person name="Levin H."/>
            <person name="Margalit H."/>
            <person name="Martienssen R."/>
            <person name="Nieduszynski C.A."/>
            <person name="Spatafora J.W."/>
            <person name="Friedman N."/>
            <person name="Dalgaard J.Z."/>
            <person name="Baumann P."/>
            <person name="Niki H."/>
            <person name="Regev A."/>
            <person name="Nusbaum C."/>
        </authorList>
    </citation>
    <scope>NUCLEOTIDE SEQUENCE [LARGE SCALE GENOMIC DNA]</scope>
    <source>
        <strain evidence="4">OY26 / ATCC MYA-4695 / CBS 11777 / NBRC 106824 / NRRL Y48691</strain>
    </source>
</reference>